<accession>A0A3P7TCB6</accession>
<comment type="similarity">
    <text evidence="1">Belongs to the cytochrome P450 family.</text>
</comment>
<keyword evidence="2" id="KW-0479">Metal-binding</keyword>
<dbReference type="InterPro" id="IPR050182">
    <property type="entry name" value="Cytochrome_P450_fam2"/>
</dbReference>
<dbReference type="GO" id="GO:0006805">
    <property type="term" value="P:xenobiotic metabolic process"/>
    <property type="evidence" value="ECO:0007669"/>
    <property type="project" value="TreeGrafter"/>
</dbReference>
<accession>A0A183F4V5</accession>
<dbReference type="Gene3D" id="1.10.630.10">
    <property type="entry name" value="Cytochrome P450"/>
    <property type="match status" value="1"/>
</dbReference>
<dbReference type="GO" id="GO:0006082">
    <property type="term" value="P:organic acid metabolic process"/>
    <property type="evidence" value="ECO:0007669"/>
    <property type="project" value="TreeGrafter"/>
</dbReference>
<name>A0A183F4V5_HELPZ</name>
<evidence type="ECO:0000256" key="3">
    <source>
        <dbReference type="ARBA" id="ARBA00023004"/>
    </source>
</evidence>
<dbReference type="GO" id="GO:0020037">
    <property type="term" value="F:heme binding"/>
    <property type="evidence" value="ECO:0007669"/>
    <property type="project" value="InterPro"/>
</dbReference>
<evidence type="ECO:0000313" key="5">
    <source>
        <dbReference type="EMBL" id="VDO19580.1"/>
    </source>
</evidence>
<dbReference type="InterPro" id="IPR036396">
    <property type="entry name" value="Cyt_P450_sf"/>
</dbReference>
<dbReference type="EMBL" id="UZAH01001213">
    <property type="protein sequence ID" value="VDO19580.1"/>
    <property type="molecule type" value="Genomic_DNA"/>
</dbReference>
<gene>
    <name evidence="5" type="ORF">HPBE_LOCUS1198</name>
</gene>
<keyword evidence="6" id="KW-1185">Reference proteome</keyword>
<evidence type="ECO:0000256" key="4">
    <source>
        <dbReference type="ARBA" id="ARBA00023033"/>
    </source>
</evidence>
<dbReference type="GO" id="GO:0016712">
    <property type="term" value="F:oxidoreductase activity, acting on paired donors, with incorporation or reduction of molecular oxygen, reduced flavin or flavoprotein as one donor, and incorporation of one atom of oxygen"/>
    <property type="evidence" value="ECO:0007669"/>
    <property type="project" value="TreeGrafter"/>
</dbReference>
<dbReference type="WBParaSite" id="HPBE_0000119701-mRNA-1">
    <property type="protein sequence ID" value="HPBE_0000119701-mRNA-1"/>
    <property type="gene ID" value="HPBE_0000119701"/>
</dbReference>
<organism evidence="6 7">
    <name type="scientific">Heligmosomoides polygyrus</name>
    <name type="common">Parasitic roundworm</name>
    <dbReference type="NCBI Taxonomy" id="6339"/>
    <lineage>
        <taxon>Eukaryota</taxon>
        <taxon>Metazoa</taxon>
        <taxon>Ecdysozoa</taxon>
        <taxon>Nematoda</taxon>
        <taxon>Chromadorea</taxon>
        <taxon>Rhabditida</taxon>
        <taxon>Rhabditina</taxon>
        <taxon>Rhabditomorpha</taxon>
        <taxon>Strongyloidea</taxon>
        <taxon>Heligmosomidae</taxon>
        <taxon>Heligmosomoides</taxon>
    </lineage>
</organism>
<proteinExistence type="inferred from homology"/>
<dbReference type="GO" id="GO:0005737">
    <property type="term" value="C:cytoplasm"/>
    <property type="evidence" value="ECO:0007669"/>
    <property type="project" value="TreeGrafter"/>
</dbReference>
<dbReference type="Proteomes" id="UP000050761">
    <property type="component" value="Unassembled WGS sequence"/>
</dbReference>
<reference evidence="7" key="2">
    <citation type="submission" date="2019-09" db="UniProtKB">
        <authorList>
            <consortium name="WormBaseParasite"/>
        </authorList>
    </citation>
    <scope>IDENTIFICATION</scope>
</reference>
<keyword evidence="4" id="KW-0560">Oxidoreductase</keyword>
<dbReference type="PANTHER" id="PTHR24300">
    <property type="entry name" value="CYTOCHROME P450 508A4-RELATED"/>
    <property type="match status" value="1"/>
</dbReference>
<dbReference type="PANTHER" id="PTHR24300:SF375">
    <property type="entry name" value="CYTOCHROME P450 FAMILY"/>
    <property type="match status" value="1"/>
</dbReference>
<dbReference type="Pfam" id="PF00067">
    <property type="entry name" value="p450"/>
    <property type="match status" value="1"/>
</dbReference>
<evidence type="ECO:0000313" key="6">
    <source>
        <dbReference type="Proteomes" id="UP000050761"/>
    </source>
</evidence>
<dbReference type="AlphaFoldDB" id="A0A183F4V5"/>
<evidence type="ECO:0000256" key="1">
    <source>
        <dbReference type="ARBA" id="ARBA00010617"/>
    </source>
</evidence>
<dbReference type="GO" id="GO:0005506">
    <property type="term" value="F:iron ion binding"/>
    <property type="evidence" value="ECO:0007669"/>
    <property type="project" value="InterPro"/>
</dbReference>
<reference evidence="5 6" key="1">
    <citation type="submission" date="2018-11" db="EMBL/GenBank/DDBJ databases">
        <authorList>
            <consortium name="Pathogen Informatics"/>
        </authorList>
    </citation>
    <scope>NUCLEOTIDE SEQUENCE [LARGE SCALE GENOMIC DNA]</scope>
</reference>
<sequence length="122" mass="14222">MSHEPGYEAFAKWHKKFGPIYTRRNELHLGPLPVVVVSDHKTMKDTFVKDGDAYAAKFRIEEVAKVYRGAIFRGNYGIVESNGEMWKEHRRFALHVLKDLGLNKNVMEEKVCSLMRHDEQVF</sequence>
<dbReference type="OrthoDB" id="5857440at2759"/>
<keyword evidence="3" id="KW-0408">Iron</keyword>
<dbReference type="InterPro" id="IPR001128">
    <property type="entry name" value="Cyt_P450"/>
</dbReference>
<keyword evidence="4" id="KW-0503">Monooxygenase</keyword>
<dbReference type="SUPFAM" id="SSF48264">
    <property type="entry name" value="Cytochrome P450"/>
    <property type="match status" value="1"/>
</dbReference>
<evidence type="ECO:0000256" key="2">
    <source>
        <dbReference type="ARBA" id="ARBA00022723"/>
    </source>
</evidence>
<evidence type="ECO:0000313" key="7">
    <source>
        <dbReference type="WBParaSite" id="HPBE_0000119701-mRNA-1"/>
    </source>
</evidence>
<protein>
    <submittedName>
        <fullName evidence="7">Cytochrome P450</fullName>
    </submittedName>
</protein>